<accession>A0A953IDP9</accession>
<evidence type="ECO:0000313" key="6">
    <source>
        <dbReference type="EMBL" id="MBY6277464.1"/>
    </source>
</evidence>
<evidence type="ECO:0000256" key="3">
    <source>
        <dbReference type="ARBA" id="ARBA00023315"/>
    </source>
</evidence>
<feature type="region of interest" description="Disordered" evidence="4">
    <location>
        <begin position="1"/>
        <end position="21"/>
    </location>
</feature>
<name>A0A953IDP9_SYMTR</name>
<evidence type="ECO:0000256" key="1">
    <source>
        <dbReference type="ARBA" id="ARBA00001938"/>
    </source>
</evidence>
<keyword evidence="3" id="KW-0012">Acyltransferase</keyword>
<dbReference type="RefSeq" id="WP_273380695.1">
    <property type="nucleotide sequence ID" value="NZ_PIUK01000183.1"/>
</dbReference>
<proteinExistence type="predicted"/>
<sequence>MQLFPSPPPGAPAGLLLPGGTPDNPLAMGGPPFPPVVTLPLSPIRRVSMLNLEQAQRTTAPVTVVAEVDATGLISVRESLKPLAERHLGIRLTYLPFFAAATVRALKAWPIMNAMLTPQGFVIPRYINLGIATAVPGGVLLPVVPGAERMGFWDLARAIHLQTQKARAGLLSPHELSGHTFVITNTGRYGATLFGTPIIQPPNVGILAFEAIQKRPVVVGDDQLAIRPMMYLALTADHRAVDGAEMIGFLATVKEALEQVAL</sequence>
<evidence type="ECO:0000259" key="5">
    <source>
        <dbReference type="Pfam" id="PF00198"/>
    </source>
</evidence>
<dbReference type="GO" id="GO:0005737">
    <property type="term" value="C:cytoplasm"/>
    <property type="evidence" value="ECO:0007669"/>
    <property type="project" value="TreeGrafter"/>
</dbReference>
<dbReference type="SUPFAM" id="SSF52777">
    <property type="entry name" value="CoA-dependent acyltransferases"/>
    <property type="match status" value="1"/>
</dbReference>
<organism evidence="6 7">
    <name type="scientific">Symbiobacterium thermophilum</name>
    <dbReference type="NCBI Taxonomy" id="2734"/>
    <lineage>
        <taxon>Bacteria</taxon>
        <taxon>Bacillati</taxon>
        <taxon>Bacillota</taxon>
        <taxon>Clostridia</taxon>
        <taxon>Eubacteriales</taxon>
        <taxon>Symbiobacteriaceae</taxon>
        <taxon>Symbiobacterium</taxon>
    </lineage>
</organism>
<dbReference type="GO" id="GO:0031405">
    <property type="term" value="F:lipoic acid binding"/>
    <property type="evidence" value="ECO:0007669"/>
    <property type="project" value="TreeGrafter"/>
</dbReference>
<dbReference type="Proteomes" id="UP000732377">
    <property type="component" value="Unassembled WGS sequence"/>
</dbReference>
<evidence type="ECO:0000313" key="7">
    <source>
        <dbReference type="Proteomes" id="UP000732377"/>
    </source>
</evidence>
<dbReference type="PANTHER" id="PTHR43178:SF5">
    <property type="entry name" value="LIPOAMIDE ACYLTRANSFERASE COMPONENT OF BRANCHED-CHAIN ALPHA-KETO ACID DEHYDROGENASE COMPLEX, MITOCHONDRIAL"/>
    <property type="match status" value="1"/>
</dbReference>
<gene>
    <name evidence="6" type="ORF">CWE10_14870</name>
</gene>
<dbReference type="InterPro" id="IPR001078">
    <property type="entry name" value="2-oxoacid_DH_actylTfrase"/>
</dbReference>
<comment type="cofactor">
    <cofactor evidence="1">
        <name>(R)-lipoate</name>
        <dbReference type="ChEBI" id="CHEBI:83088"/>
    </cofactor>
</comment>
<feature type="domain" description="2-oxoacid dehydrogenase acyltransferase catalytic" evidence="5">
    <location>
        <begin position="38"/>
        <end position="260"/>
    </location>
</feature>
<feature type="compositionally biased region" description="Pro residues" evidence="4">
    <location>
        <begin position="1"/>
        <end position="11"/>
    </location>
</feature>
<dbReference type="PANTHER" id="PTHR43178">
    <property type="entry name" value="DIHYDROLIPOAMIDE ACETYLTRANSFERASE COMPONENT OF PYRUVATE DEHYDROGENASE COMPLEX"/>
    <property type="match status" value="1"/>
</dbReference>
<dbReference type="EMBL" id="PIUK01000183">
    <property type="protein sequence ID" value="MBY6277464.1"/>
    <property type="molecule type" value="Genomic_DNA"/>
</dbReference>
<comment type="caution">
    <text evidence="6">The sequence shown here is derived from an EMBL/GenBank/DDBJ whole genome shotgun (WGS) entry which is preliminary data.</text>
</comment>
<dbReference type="InterPro" id="IPR050743">
    <property type="entry name" value="2-oxoacid_DH_E2_comp"/>
</dbReference>
<dbReference type="GO" id="GO:0016407">
    <property type="term" value="F:acetyltransferase activity"/>
    <property type="evidence" value="ECO:0007669"/>
    <property type="project" value="TreeGrafter"/>
</dbReference>
<evidence type="ECO:0000256" key="4">
    <source>
        <dbReference type="SAM" id="MobiDB-lite"/>
    </source>
</evidence>
<feature type="compositionally biased region" description="Low complexity" evidence="4">
    <location>
        <begin position="12"/>
        <end position="21"/>
    </location>
</feature>
<dbReference type="InterPro" id="IPR023213">
    <property type="entry name" value="CAT-like_dom_sf"/>
</dbReference>
<dbReference type="AlphaFoldDB" id="A0A953IDP9"/>
<keyword evidence="2" id="KW-0808">Transferase</keyword>
<protein>
    <recommendedName>
        <fullName evidence="5">2-oxoacid dehydrogenase acyltransferase catalytic domain-containing protein</fullName>
    </recommendedName>
</protein>
<dbReference type="Pfam" id="PF00198">
    <property type="entry name" value="2-oxoacid_dh"/>
    <property type="match status" value="1"/>
</dbReference>
<evidence type="ECO:0000256" key="2">
    <source>
        <dbReference type="ARBA" id="ARBA00022679"/>
    </source>
</evidence>
<reference evidence="6" key="1">
    <citation type="submission" date="2017-11" db="EMBL/GenBank/DDBJ databases">
        <title>Three new genomes from thermophilic consortium.</title>
        <authorList>
            <person name="Quaggio R."/>
            <person name="Amgarten D."/>
            <person name="Setubal J.C."/>
        </authorList>
    </citation>
    <scope>NUCLEOTIDE SEQUENCE</scope>
    <source>
        <strain evidence="6">ZCTH01-B2</strain>
    </source>
</reference>
<dbReference type="Gene3D" id="3.30.559.10">
    <property type="entry name" value="Chloramphenicol acetyltransferase-like domain"/>
    <property type="match status" value="1"/>
</dbReference>